<comment type="caution">
    <text evidence="2">The sequence shown here is derived from an EMBL/GenBank/DDBJ whole genome shotgun (WGS) entry which is preliminary data.</text>
</comment>
<dbReference type="AlphaFoldDB" id="A0AB34IVZ5"/>
<dbReference type="Proteomes" id="UP001515480">
    <property type="component" value="Unassembled WGS sequence"/>
</dbReference>
<proteinExistence type="predicted"/>
<feature type="domain" description="Carbohydrate-binding" evidence="1">
    <location>
        <begin position="25"/>
        <end position="114"/>
    </location>
</feature>
<dbReference type="PANTHER" id="PTHR35532:SF5">
    <property type="entry name" value="CARBOHYDRATE-BINDING DOMAIN-CONTAINING PROTEIN"/>
    <property type="match status" value="1"/>
</dbReference>
<dbReference type="CDD" id="cd09620">
    <property type="entry name" value="CBM9_like_3"/>
    <property type="match status" value="1"/>
</dbReference>
<protein>
    <recommendedName>
        <fullName evidence="1">Carbohydrate-binding domain-containing protein</fullName>
    </recommendedName>
</protein>
<evidence type="ECO:0000259" key="1">
    <source>
        <dbReference type="Pfam" id="PF06452"/>
    </source>
</evidence>
<evidence type="ECO:0000313" key="3">
    <source>
        <dbReference type="Proteomes" id="UP001515480"/>
    </source>
</evidence>
<dbReference type="InterPro" id="IPR010502">
    <property type="entry name" value="Carb-bd_dom_fam9"/>
</dbReference>
<reference evidence="2 3" key="1">
    <citation type="journal article" date="2024" name="Science">
        <title>Giant polyketide synthase enzymes in the biosynthesis of giant marine polyether toxins.</title>
        <authorList>
            <person name="Fallon T.R."/>
            <person name="Shende V.V."/>
            <person name="Wierzbicki I.H."/>
            <person name="Pendleton A.L."/>
            <person name="Watervoot N.F."/>
            <person name="Auber R.P."/>
            <person name="Gonzalez D.J."/>
            <person name="Wisecaver J.H."/>
            <person name="Moore B.S."/>
        </authorList>
    </citation>
    <scope>NUCLEOTIDE SEQUENCE [LARGE SCALE GENOMIC DNA]</scope>
    <source>
        <strain evidence="2 3">12B1</strain>
    </source>
</reference>
<dbReference type="PANTHER" id="PTHR35532">
    <property type="entry name" value="SIMILAR TO POLYHYDROXYALKANOATE DEPOLYMERASE"/>
    <property type="match status" value="1"/>
</dbReference>
<dbReference type="GO" id="GO:0030246">
    <property type="term" value="F:carbohydrate binding"/>
    <property type="evidence" value="ECO:0007669"/>
    <property type="project" value="InterPro"/>
</dbReference>
<name>A0AB34IVZ5_PRYPA</name>
<organism evidence="2 3">
    <name type="scientific">Prymnesium parvum</name>
    <name type="common">Toxic golden alga</name>
    <dbReference type="NCBI Taxonomy" id="97485"/>
    <lineage>
        <taxon>Eukaryota</taxon>
        <taxon>Haptista</taxon>
        <taxon>Haptophyta</taxon>
        <taxon>Prymnesiophyceae</taxon>
        <taxon>Prymnesiales</taxon>
        <taxon>Prymnesiaceae</taxon>
        <taxon>Prymnesium</taxon>
    </lineage>
</organism>
<dbReference type="Pfam" id="PF06452">
    <property type="entry name" value="CBM9_1"/>
    <property type="match status" value="1"/>
</dbReference>
<dbReference type="EMBL" id="JBGBPQ010000018">
    <property type="protein sequence ID" value="KAL1507366.1"/>
    <property type="molecule type" value="Genomic_DNA"/>
</dbReference>
<keyword evidence="3" id="KW-1185">Reference proteome</keyword>
<dbReference type="GO" id="GO:0016052">
    <property type="term" value="P:carbohydrate catabolic process"/>
    <property type="evidence" value="ECO:0007669"/>
    <property type="project" value="InterPro"/>
</dbReference>
<evidence type="ECO:0000313" key="2">
    <source>
        <dbReference type="EMBL" id="KAL1507366.1"/>
    </source>
</evidence>
<gene>
    <name evidence="2" type="ORF">AB1Y20_008212</name>
</gene>
<dbReference type="SUPFAM" id="SSF49344">
    <property type="entry name" value="CBD9-like"/>
    <property type="match status" value="1"/>
</dbReference>
<accession>A0AB34IVZ5</accession>
<dbReference type="GO" id="GO:0004553">
    <property type="term" value="F:hydrolase activity, hydrolyzing O-glycosyl compounds"/>
    <property type="evidence" value="ECO:0007669"/>
    <property type="project" value="InterPro"/>
</dbReference>
<dbReference type="Gene3D" id="2.60.40.1190">
    <property type="match status" value="1"/>
</dbReference>
<sequence>MGVSPLVTHHYVARRLPPNSPPLPIDGDLNKPQWREVPWSTDFDDIRGDDAPDGSRPSAACRTRMKMRWDDEYLYVAALLESDREVVASLTTRNAPIYQHDSDFEVFIDAASSCHWYKELEVNAINTVWNLMLSRPYMDGGEEYSGRVATPDQPRFYEVFAQRSATRVLSGQLGDPRGASWAVEIALAHSDTLVRLPGVARPAPGALWRVNFSRVEEKGTINWVWAPQRVWEPTKERYEGKVNMHLPDAWGLVQFAPAEGALALADPTSMARQAAMSVYYAQAAYFEEHGEYAGRLDELRVDRALVDTFKVHIQRDSPTQQCFSAIISPKCGEGKSIRISHHRLVEEIDPPPSSSGEGELSS</sequence>